<dbReference type="SUPFAM" id="SSF82771">
    <property type="entry name" value="GIY-YIG endonuclease"/>
    <property type="match status" value="1"/>
</dbReference>
<dbReference type="GO" id="GO:0004519">
    <property type="term" value="F:endonuclease activity"/>
    <property type="evidence" value="ECO:0007669"/>
    <property type="project" value="UniProtKB-KW"/>
</dbReference>
<dbReference type="Pfam" id="PF01541">
    <property type="entry name" value="GIY-YIG"/>
    <property type="match status" value="1"/>
</dbReference>
<reference evidence="3" key="1">
    <citation type="journal article" date="2014" name="Int. J. Syst. Evol. Microbiol.">
        <title>Complete genome of a new Firmicutes species belonging to the dominant human colonic microbiota ('Ruminococcus bicirculans') reveals two chromosomes and a selective capacity to utilize plant glucans.</title>
        <authorList>
            <consortium name="NISC Comparative Sequencing Program"/>
            <person name="Wegmann U."/>
            <person name="Louis P."/>
            <person name="Goesmann A."/>
            <person name="Henrissat B."/>
            <person name="Duncan S.H."/>
            <person name="Flint H.J."/>
        </authorList>
    </citation>
    <scope>NUCLEOTIDE SEQUENCE</scope>
    <source>
        <strain evidence="3">CGMCC 1.12707</strain>
    </source>
</reference>
<dbReference type="CDD" id="cd10456">
    <property type="entry name" value="GIY-YIG_UPF0213"/>
    <property type="match status" value="1"/>
</dbReference>
<dbReference type="PANTHER" id="PTHR34477:SF1">
    <property type="entry name" value="UPF0213 PROTEIN YHBQ"/>
    <property type="match status" value="1"/>
</dbReference>
<keyword evidence="4" id="KW-0378">Hydrolase</keyword>
<name>A0A1M6U7R7_9FLAO</name>
<accession>A0A1M6U7R7</accession>
<reference evidence="4" key="2">
    <citation type="submission" date="2016-11" db="EMBL/GenBank/DDBJ databases">
        <authorList>
            <person name="Jaros S."/>
            <person name="Januszkiewicz K."/>
            <person name="Wedrychowicz H."/>
        </authorList>
    </citation>
    <scope>NUCLEOTIDE SEQUENCE [LARGE SCALE GENOMIC DNA]</scope>
    <source>
        <strain evidence="4">DSM 27989</strain>
    </source>
</reference>
<dbReference type="InterPro" id="IPR050190">
    <property type="entry name" value="UPF0213_domain"/>
</dbReference>
<dbReference type="Proteomes" id="UP000650994">
    <property type="component" value="Unassembled WGS sequence"/>
</dbReference>
<reference evidence="6" key="4">
    <citation type="journal article" date="2019" name="Int. J. Syst. Evol. Microbiol.">
        <title>The Global Catalogue of Microorganisms (GCM) 10K type strain sequencing project: providing services to taxonomists for standard genome sequencing and annotation.</title>
        <authorList>
            <consortium name="The Broad Institute Genomics Platform"/>
            <consortium name="The Broad Institute Genome Sequencing Center for Infectious Disease"/>
            <person name="Wu L."/>
            <person name="Ma J."/>
        </authorList>
    </citation>
    <scope>NUCLEOTIDE SEQUENCE [LARGE SCALE GENOMIC DNA]</scope>
    <source>
        <strain evidence="6">CGMCC 1.12707</strain>
    </source>
</reference>
<dbReference type="Gene3D" id="3.40.1440.10">
    <property type="entry name" value="GIY-YIG endonuclease"/>
    <property type="match status" value="1"/>
</dbReference>
<keyword evidence="4" id="KW-0255">Endonuclease</keyword>
<evidence type="ECO:0000259" key="2">
    <source>
        <dbReference type="PROSITE" id="PS50164"/>
    </source>
</evidence>
<proteinExistence type="inferred from homology"/>
<dbReference type="EMBL" id="FRBH01000002">
    <property type="protein sequence ID" value="SHK65118.1"/>
    <property type="molecule type" value="Genomic_DNA"/>
</dbReference>
<dbReference type="RefSeq" id="WP_072929662.1">
    <property type="nucleotide sequence ID" value="NZ_BMFL01000010.1"/>
</dbReference>
<reference evidence="3" key="5">
    <citation type="submission" date="2024-05" db="EMBL/GenBank/DDBJ databases">
        <authorList>
            <person name="Sun Q."/>
            <person name="Zhou Y."/>
        </authorList>
    </citation>
    <scope>NUCLEOTIDE SEQUENCE</scope>
    <source>
        <strain evidence="3">CGMCC 1.12707</strain>
    </source>
</reference>
<protein>
    <submittedName>
        <fullName evidence="4">Putative endonuclease</fullName>
    </submittedName>
</protein>
<evidence type="ECO:0000313" key="6">
    <source>
        <dbReference type="Proteomes" id="UP000650994"/>
    </source>
</evidence>
<dbReference type="OrthoDB" id="1495241at2"/>
<gene>
    <name evidence="3" type="ORF">GCM10010984_16590</name>
    <name evidence="4" type="ORF">SAMN05443634_102245</name>
</gene>
<keyword evidence="4" id="KW-0540">Nuclease</keyword>
<dbReference type="AlphaFoldDB" id="A0A1M6U7R7"/>
<keyword evidence="6" id="KW-1185">Reference proteome</keyword>
<reference evidence="5" key="3">
    <citation type="submission" date="2016-11" db="EMBL/GenBank/DDBJ databases">
        <authorList>
            <person name="Varghese N."/>
            <person name="Submissions S."/>
        </authorList>
    </citation>
    <scope>NUCLEOTIDE SEQUENCE [LARGE SCALE GENOMIC DNA]</scope>
    <source>
        <strain evidence="5">DSM 27989</strain>
    </source>
</reference>
<evidence type="ECO:0000313" key="5">
    <source>
        <dbReference type="Proteomes" id="UP000184120"/>
    </source>
</evidence>
<dbReference type="InterPro" id="IPR000305">
    <property type="entry name" value="GIY-YIG_endonuc"/>
</dbReference>
<dbReference type="Proteomes" id="UP000184120">
    <property type="component" value="Unassembled WGS sequence"/>
</dbReference>
<evidence type="ECO:0000256" key="1">
    <source>
        <dbReference type="ARBA" id="ARBA00007435"/>
    </source>
</evidence>
<dbReference type="PANTHER" id="PTHR34477">
    <property type="entry name" value="UPF0213 PROTEIN YHBQ"/>
    <property type="match status" value="1"/>
</dbReference>
<feature type="domain" description="GIY-YIG" evidence="2">
    <location>
        <begin position="2"/>
        <end position="78"/>
    </location>
</feature>
<dbReference type="InterPro" id="IPR035901">
    <property type="entry name" value="GIY-YIG_endonuc_sf"/>
</dbReference>
<sequence length="95" mass="11603">MKIYYVYIIECSDKSFYVGVTNDVFKRFIEHQDNNDYKSYTFNRKPLKLVFFTSFNNIEIAIEKEKQIKKWSRSKKLALIQDYFEHLPNLSKKKF</sequence>
<evidence type="ECO:0000313" key="4">
    <source>
        <dbReference type="EMBL" id="SHK65118.1"/>
    </source>
</evidence>
<evidence type="ECO:0000313" key="3">
    <source>
        <dbReference type="EMBL" id="GGE99693.1"/>
    </source>
</evidence>
<comment type="similarity">
    <text evidence="1">Belongs to the UPF0213 family.</text>
</comment>
<organism evidence="4 5">
    <name type="scientific">Chishuiella changwenlii</name>
    <dbReference type="NCBI Taxonomy" id="1434701"/>
    <lineage>
        <taxon>Bacteria</taxon>
        <taxon>Pseudomonadati</taxon>
        <taxon>Bacteroidota</taxon>
        <taxon>Flavobacteriia</taxon>
        <taxon>Flavobacteriales</taxon>
        <taxon>Weeksellaceae</taxon>
        <taxon>Chishuiella</taxon>
    </lineage>
</organism>
<dbReference type="PROSITE" id="PS50164">
    <property type="entry name" value="GIY_YIG"/>
    <property type="match status" value="1"/>
</dbReference>
<dbReference type="EMBL" id="BMFL01000010">
    <property type="protein sequence ID" value="GGE99693.1"/>
    <property type="molecule type" value="Genomic_DNA"/>
</dbReference>